<dbReference type="InterPro" id="IPR006170">
    <property type="entry name" value="PBP/GOBP"/>
</dbReference>
<accession>A0A8J2J1D7</accession>
<dbReference type="GO" id="GO:0005549">
    <property type="term" value="F:odorant binding"/>
    <property type="evidence" value="ECO:0007669"/>
    <property type="project" value="InterPro"/>
</dbReference>
<feature type="signal peptide" evidence="1">
    <location>
        <begin position="1"/>
        <end position="24"/>
    </location>
</feature>
<evidence type="ECO:0000256" key="1">
    <source>
        <dbReference type="SAM" id="SignalP"/>
    </source>
</evidence>
<comment type="caution">
    <text evidence="2">The sequence shown here is derived from an EMBL/GenBank/DDBJ whole genome shotgun (WGS) entry which is preliminary data.</text>
</comment>
<keyword evidence="3" id="KW-1185">Reference proteome</keyword>
<feature type="chain" id="PRO_5035314539" evidence="1">
    <location>
        <begin position="25"/>
        <end position="148"/>
    </location>
</feature>
<protein>
    <submittedName>
        <fullName evidence="2">Uncharacterized protein</fullName>
    </submittedName>
</protein>
<dbReference type="SMART" id="SM00708">
    <property type="entry name" value="PhBP"/>
    <property type="match status" value="1"/>
</dbReference>
<sequence length="148" mass="16295">MKSGQKLSIVLLLAVCYIVNTTDGELIKCKTFDMKLSETGHNHLKECATAHGIASKKDMTPDKIPCFSKCIFEHKNLIDDKGKPHKENVLNILSDAVPEAMKGGLTTSLTKCLDDHGDGIDPTDEACQTYTPLAMCIHMVYLEICKPE</sequence>
<dbReference type="EMBL" id="CAJVCH010000037">
    <property type="protein sequence ID" value="CAG7630091.1"/>
    <property type="molecule type" value="Genomic_DNA"/>
</dbReference>
<dbReference type="AlphaFoldDB" id="A0A8J2J1D7"/>
<proteinExistence type="predicted"/>
<dbReference type="Pfam" id="PF01395">
    <property type="entry name" value="PBP_GOBP"/>
    <property type="match status" value="1"/>
</dbReference>
<dbReference type="OrthoDB" id="8250911at2759"/>
<evidence type="ECO:0000313" key="2">
    <source>
        <dbReference type="EMBL" id="CAG7630091.1"/>
    </source>
</evidence>
<dbReference type="Proteomes" id="UP000708208">
    <property type="component" value="Unassembled WGS sequence"/>
</dbReference>
<organism evidence="2 3">
    <name type="scientific">Allacma fusca</name>
    <dbReference type="NCBI Taxonomy" id="39272"/>
    <lineage>
        <taxon>Eukaryota</taxon>
        <taxon>Metazoa</taxon>
        <taxon>Ecdysozoa</taxon>
        <taxon>Arthropoda</taxon>
        <taxon>Hexapoda</taxon>
        <taxon>Collembola</taxon>
        <taxon>Symphypleona</taxon>
        <taxon>Sminthuridae</taxon>
        <taxon>Allacma</taxon>
    </lineage>
</organism>
<gene>
    <name evidence="2" type="ORF">AFUS01_LOCUS76</name>
</gene>
<keyword evidence="1" id="KW-0732">Signal</keyword>
<evidence type="ECO:0000313" key="3">
    <source>
        <dbReference type="Proteomes" id="UP000708208"/>
    </source>
</evidence>
<reference evidence="2" key="1">
    <citation type="submission" date="2021-06" db="EMBL/GenBank/DDBJ databases">
        <authorList>
            <person name="Hodson N. C."/>
            <person name="Mongue J. A."/>
            <person name="Jaron S. K."/>
        </authorList>
    </citation>
    <scope>NUCLEOTIDE SEQUENCE</scope>
</reference>
<name>A0A8J2J1D7_9HEXA</name>